<dbReference type="FunFam" id="3.60.40.10:FF:000031">
    <property type="entry name" value="PAS sensor protein"/>
    <property type="match status" value="1"/>
</dbReference>
<dbReference type="Pfam" id="PF07228">
    <property type="entry name" value="SpoIIE"/>
    <property type="match status" value="1"/>
</dbReference>
<dbReference type="SMART" id="SM00331">
    <property type="entry name" value="PP2C_SIG"/>
    <property type="match status" value="1"/>
</dbReference>
<dbReference type="PROSITE" id="PS50112">
    <property type="entry name" value="PAS"/>
    <property type="match status" value="1"/>
</dbReference>
<dbReference type="InterPro" id="IPR003018">
    <property type="entry name" value="GAF"/>
</dbReference>
<evidence type="ECO:0000313" key="5">
    <source>
        <dbReference type="Proteomes" id="UP000630718"/>
    </source>
</evidence>
<dbReference type="FunFam" id="3.30.565.10:FF:000028">
    <property type="entry name" value="PAS sensor protein"/>
    <property type="match status" value="1"/>
</dbReference>
<dbReference type="InterPro" id="IPR013767">
    <property type="entry name" value="PAS_fold"/>
</dbReference>
<dbReference type="SUPFAM" id="SSF81606">
    <property type="entry name" value="PP2C-like"/>
    <property type="match status" value="1"/>
</dbReference>
<dbReference type="Gene3D" id="3.30.450.20">
    <property type="entry name" value="PAS domain"/>
    <property type="match status" value="2"/>
</dbReference>
<dbReference type="GO" id="GO:0006355">
    <property type="term" value="P:regulation of DNA-templated transcription"/>
    <property type="evidence" value="ECO:0007669"/>
    <property type="project" value="InterPro"/>
</dbReference>
<dbReference type="SUPFAM" id="SSF55785">
    <property type="entry name" value="PYP-like sensor domain (PAS domain)"/>
    <property type="match status" value="2"/>
</dbReference>
<dbReference type="Proteomes" id="UP000630718">
    <property type="component" value="Unassembled WGS sequence"/>
</dbReference>
<dbReference type="Pfam" id="PF13581">
    <property type="entry name" value="HATPase_c_2"/>
    <property type="match status" value="1"/>
</dbReference>
<dbReference type="Gene3D" id="3.60.40.10">
    <property type="entry name" value="PPM-type phosphatase domain"/>
    <property type="match status" value="1"/>
</dbReference>
<feature type="region of interest" description="Disordered" evidence="2">
    <location>
        <begin position="53"/>
        <end position="93"/>
    </location>
</feature>
<dbReference type="InterPro" id="IPR000014">
    <property type="entry name" value="PAS"/>
</dbReference>
<dbReference type="PANTHER" id="PTHR43156:SF2">
    <property type="entry name" value="STAGE II SPORULATION PROTEIN E"/>
    <property type="match status" value="1"/>
</dbReference>
<dbReference type="SUPFAM" id="SSF55781">
    <property type="entry name" value="GAF domain-like"/>
    <property type="match status" value="1"/>
</dbReference>
<evidence type="ECO:0000256" key="2">
    <source>
        <dbReference type="SAM" id="MobiDB-lite"/>
    </source>
</evidence>
<dbReference type="NCBIfam" id="TIGR00229">
    <property type="entry name" value="sensory_box"/>
    <property type="match status" value="2"/>
</dbReference>
<dbReference type="InterPro" id="IPR036890">
    <property type="entry name" value="HATPase_C_sf"/>
</dbReference>
<proteinExistence type="predicted"/>
<evidence type="ECO:0000259" key="3">
    <source>
        <dbReference type="PROSITE" id="PS50112"/>
    </source>
</evidence>
<dbReference type="Pfam" id="PF13185">
    <property type="entry name" value="GAF_2"/>
    <property type="match status" value="1"/>
</dbReference>
<dbReference type="InterPro" id="IPR003594">
    <property type="entry name" value="HATPase_dom"/>
</dbReference>
<dbReference type="SMART" id="SM00065">
    <property type="entry name" value="GAF"/>
    <property type="match status" value="1"/>
</dbReference>
<keyword evidence="1" id="KW-0378">Hydrolase</keyword>
<organism evidence="4 5">
    <name type="scientific">Streptomyces fumanus</name>
    <dbReference type="NCBI Taxonomy" id="67302"/>
    <lineage>
        <taxon>Bacteria</taxon>
        <taxon>Bacillati</taxon>
        <taxon>Actinomycetota</taxon>
        <taxon>Actinomycetes</taxon>
        <taxon>Kitasatosporales</taxon>
        <taxon>Streptomycetaceae</taxon>
        <taxon>Streptomyces</taxon>
    </lineage>
</organism>
<gene>
    <name evidence="4" type="ORF">GCM10018772_19220</name>
</gene>
<dbReference type="SMART" id="SM00091">
    <property type="entry name" value="PAS"/>
    <property type="match status" value="2"/>
</dbReference>
<feature type="compositionally biased region" description="Low complexity" evidence="2">
    <location>
        <begin position="65"/>
        <end position="92"/>
    </location>
</feature>
<accession>A0A919AA87</accession>
<feature type="domain" description="PAS" evidence="3">
    <location>
        <begin position="21"/>
        <end position="49"/>
    </location>
</feature>
<dbReference type="InterPro" id="IPR035965">
    <property type="entry name" value="PAS-like_dom_sf"/>
</dbReference>
<keyword evidence="5" id="KW-1185">Reference proteome</keyword>
<dbReference type="AlphaFoldDB" id="A0A919AA87"/>
<dbReference type="InterPro" id="IPR001932">
    <property type="entry name" value="PPM-type_phosphatase-like_dom"/>
</dbReference>
<dbReference type="InterPro" id="IPR052016">
    <property type="entry name" value="Bact_Sigma-Reg"/>
</dbReference>
<evidence type="ECO:0000256" key="1">
    <source>
        <dbReference type="ARBA" id="ARBA00022801"/>
    </source>
</evidence>
<dbReference type="Gene3D" id="3.30.450.40">
    <property type="match status" value="1"/>
</dbReference>
<comment type="caution">
    <text evidence="4">The sequence shown here is derived from an EMBL/GenBank/DDBJ whole genome shotgun (WGS) entry which is preliminary data.</text>
</comment>
<name>A0A919AA87_9ACTN</name>
<dbReference type="InterPro" id="IPR029016">
    <property type="entry name" value="GAF-like_dom_sf"/>
</dbReference>
<dbReference type="PANTHER" id="PTHR43156">
    <property type="entry name" value="STAGE II SPORULATION PROTEIN E-RELATED"/>
    <property type="match status" value="1"/>
</dbReference>
<protein>
    <recommendedName>
        <fullName evidence="3">PAS domain-containing protein</fullName>
    </recommendedName>
</protein>
<dbReference type="CDD" id="cd16936">
    <property type="entry name" value="HATPase_RsbW-like"/>
    <property type="match status" value="1"/>
</dbReference>
<reference evidence="4" key="2">
    <citation type="submission" date="2020-09" db="EMBL/GenBank/DDBJ databases">
        <authorList>
            <person name="Sun Q."/>
            <person name="Ohkuma M."/>
        </authorList>
    </citation>
    <scope>NUCLEOTIDE SEQUENCE</scope>
    <source>
        <strain evidence="4">JCM 4477</strain>
    </source>
</reference>
<dbReference type="GO" id="GO:0016791">
    <property type="term" value="F:phosphatase activity"/>
    <property type="evidence" value="ECO:0007669"/>
    <property type="project" value="TreeGrafter"/>
</dbReference>
<reference evidence="4" key="1">
    <citation type="journal article" date="2014" name="Int. J. Syst. Evol. Microbiol.">
        <title>Complete genome sequence of Corynebacterium casei LMG S-19264T (=DSM 44701T), isolated from a smear-ripened cheese.</title>
        <authorList>
            <consortium name="US DOE Joint Genome Institute (JGI-PGF)"/>
            <person name="Walter F."/>
            <person name="Albersmeier A."/>
            <person name="Kalinowski J."/>
            <person name="Ruckert C."/>
        </authorList>
    </citation>
    <scope>NUCLEOTIDE SEQUENCE</scope>
    <source>
        <strain evidence="4">JCM 4477</strain>
    </source>
</reference>
<sequence length="816" mass="86658">MRAGRKGMILDDMEQAPAAAIVDAHGTVTGWSEGARRLTGYPAEEAVGRPARELLAGDPPPGATPPGATAPGATPPGATAPGATPPGATAPPRTVLIRHRDGSTVALTLRSWPLLAADGTPGGYAITAEHPGEHPFVLTGETFRQASLSMSVHDTRQRYLRVNDTALRRMGLTERELIGRPLPEVMAGVDAGGPDFRRHLRQVTDTGRPVRYETFTPASSVLGEQAWIIEMWPVRDPSGEVTAVAVAGLESTEQHRARQRLGLLNAAAAGIGTTLDVVRTAEELIEFLVPRLADFASVDLLDWVLSADEPYAVAAEDLVLRRVAHRVTAQGPRQTSVRLGDSGVYPPYSAPARAVREARPVLTGPGDPDFDRWVRVRNEQAPDQRGFRDSIRSTLAVPLLARGTTLGVMVLARAAGEQPYVADDVVLAEELASRAAVSVDNARRFARERATALALQHSLLPRGMPGQAAVEVAHRYLPSRSAAGIGGDWFDVIPLSGSRVALVVGDVVGHGIPSSATMGRLCTAVRTLADVDLPPDELLTHLDDLVSHLASDDGDGEAAELGATCLYAVYDPVSRRLALAAAGHPAPALLRPDGTARPIPMTAGPPLGVGGMPFEATEVQLPEGSVVALYTDGLIEGRDRDLDRGTEELCRALTAPAASLDAMCDNVLKTVLPEEPGDDVALLLARTRALGADQVATWDVPPDPARVAAVRQSATDRLTAWGLDETAFVTELVVSELVTNAIRHGEPPIQLRLIRDRTLICEVSDASSTSPHLRRAHAYDEGGRGLLLVAQLTQRWGSRQTGTGKTIWAEQPLPPC</sequence>
<dbReference type="InterPro" id="IPR013656">
    <property type="entry name" value="PAS_4"/>
</dbReference>
<dbReference type="InterPro" id="IPR036457">
    <property type="entry name" value="PPM-type-like_dom_sf"/>
</dbReference>
<dbReference type="Gene3D" id="3.30.565.10">
    <property type="entry name" value="Histidine kinase-like ATPase, C-terminal domain"/>
    <property type="match status" value="1"/>
</dbReference>
<dbReference type="EMBL" id="BNBI01000003">
    <property type="protein sequence ID" value="GHE95207.1"/>
    <property type="molecule type" value="Genomic_DNA"/>
</dbReference>
<dbReference type="Pfam" id="PF08448">
    <property type="entry name" value="PAS_4"/>
    <property type="match status" value="1"/>
</dbReference>
<evidence type="ECO:0000313" key="4">
    <source>
        <dbReference type="EMBL" id="GHE95207.1"/>
    </source>
</evidence>
<dbReference type="Pfam" id="PF00989">
    <property type="entry name" value="PAS"/>
    <property type="match status" value="1"/>
</dbReference>
<dbReference type="CDD" id="cd00130">
    <property type="entry name" value="PAS"/>
    <property type="match status" value="2"/>
</dbReference>
<dbReference type="FunFam" id="3.30.450.40:FF:000035">
    <property type="entry name" value="PAS sensor protein"/>
    <property type="match status" value="1"/>
</dbReference>
<dbReference type="SUPFAM" id="SSF55874">
    <property type="entry name" value="ATPase domain of HSP90 chaperone/DNA topoisomerase II/histidine kinase"/>
    <property type="match status" value="1"/>
</dbReference>